<evidence type="ECO:0008006" key="3">
    <source>
        <dbReference type="Google" id="ProtNLM"/>
    </source>
</evidence>
<evidence type="ECO:0000313" key="2">
    <source>
        <dbReference type="Proteomes" id="UP000324897"/>
    </source>
</evidence>
<dbReference type="EMBL" id="RWGY01000011">
    <property type="protein sequence ID" value="TVU33455.1"/>
    <property type="molecule type" value="Genomic_DNA"/>
</dbReference>
<keyword evidence="2" id="KW-1185">Reference proteome</keyword>
<dbReference type="InterPro" id="IPR036815">
    <property type="entry name" value="14-3-3_dom_sf"/>
</dbReference>
<dbReference type="AlphaFoldDB" id="A0A5J9VBX3"/>
<protein>
    <recommendedName>
        <fullName evidence="3">14-3-3 domain-containing protein</fullName>
    </recommendedName>
</protein>
<feature type="non-terminal residue" evidence="1">
    <location>
        <position position="1"/>
    </location>
</feature>
<dbReference type="SUPFAM" id="SSF48445">
    <property type="entry name" value="14-3-3 protein"/>
    <property type="match status" value="1"/>
</dbReference>
<proteinExistence type="predicted"/>
<accession>A0A5J9VBX3</accession>
<name>A0A5J9VBX3_9POAL</name>
<gene>
    <name evidence="1" type="ORF">EJB05_25274</name>
</gene>
<sequence>MLTAMCNAAKMGLGFTEEEIGMLIKSFDHLIDEKSKAWEKEHRENENPIAKKDAMELLEGEVLSVSMTLVEALNGFLIPNATVPKDLLSYHHMVARYMWTTARFFDRSVETMKGVEYGTMRGMKLRLQRNKSARLAMDAQETSSLYGKLKKWDRAYEVLIDALAGAKSSLLV</sequence>
<evidence type="ECO:0000313" key="1">
    <source>
        <dbReference type="EMBL" id="TVU33455.1"/>
    </source>
</evidence>
<comment type="caution">
    <text evidence="1">The sequence shown here is derived from an EMBL/GenBank/DDBJ whole genome shotgun (WGS) entry which is preliminary data.</text>
</comment>
<dbReference type="Proteomes" id="UP000324897">
    <property type="component" value="Chromosome 1"/>
</dbReference>
<dbReference type="Gramene" id="TVU33455">
    <property type="protein sequence ID" value="TVU33455"/>
    <property type="gene ID" value="EJB05_25274"/>
</dbReference>
<dbReference type="Gene3D" id="1.20.190.20">
    <property type="entry name" value="14-3-3 domain"/>
    <property type="match status" value="1"/>
</dbReference>
<reference evidence="1 2" key="1">
    <citation type="journal article" date="2019" name="Sci. Rep.">
        <title>A high-quality genome of Eragrostis curvula grass provides insights into Poaceae evolution and supports new strategies to enhance forage quality.</title>
        <authorList>
            <person name="Carballo J."/>
            <person name="Santos B.A.C.M."/>
            <person name="Zappacosta D."/>
            <person name="Garbus I."/>
            <person name="Selva J.P."/>
            <person name="Gallo C.A."/>
            <person name="Diaz A."/>
            <person name="Albertini E."/>
            <person name="Caccamo M."/>
            <person name="Echenique V."/>
        </authorList>
    </citation>
    <scope>NUCLEOTIDE SEQUENCE [LARGE SCALE GENOMIC DNA]</scope>
    <source>
        <strain evidence="2">cv. Victoria</strain>
        <tissue evidence="1">Leaf</tissue>
    </source>
</reference>
<organism evidence="1 2">
    <name type="scientific">Eragrostis curvula</name>
    <name type="common">weeping love grass</name>
    <dbReference type="NCBI Taxonomy" id="38414"/>
    <lineage>
        <taxon>Eukaryota</taxon>
        <taxon>Viridiplantae</taxon>
        <taxon>Streptophyta</taxon>
        <taxon>Embryophyta</taxon>
        <taxon>Tracheophyta</taxon>
        <taxon>Spermatophyta</taxon>
        <taxon>Magnoliopsida</taxon>
        <taxon>Liliopsida</taxon>
        <taxon>Poales</taxon>
        <taxon>Poaceae</taxon>
        <taxon>PACMAD clade</taxon>
        <taxon>Chloridoideae</taxon>
        <taxon>Eragrostideae</taxon>
        <taxon>Eragrostidinae</taxon>
        <taxon>Eragrostis</taxon>
    </lineage>
</organism>